<keyword evidence="2" id="KW-1185">Reference proteome</keyword>
<proteinExistence type="predicted"/>
<dbReference type="EMBL" id="BRPK01000007">
    <property type="protein sequence ID" value="GLB39667.1"/>
    <property type="molecule type" value="Genomic_DNA"/>
</dbReference>
<accession>A0A9P3PNH6</accession>
<comment type="caution">
    <text evidence="1">The sequence shown here is derived from an EMBL/GenBank/DDBJ whole genome shotgun (WGS) entry which is preliminary data.</text>
</comment>
<dbReference type="OrthoDB" id="447251at2759"/>
<dbReference type="AlphaFoldDB" id="A0A9P3PNH6"/>
<evidence type="ECO:0000313" key="1">
    <source>
        <dbReference type="EMBL" id="GLB39667.1"/>
    </source>
</evidence>
<gene>
    <name evidence="1" type="ORF">LshimejAT787_0701770</name>
</gene>
<sequence length="190" mass="20011">MVFILNLCTAHILVYTPSELVTKYLSDLAHPDGVVPFEHQLKGSSTLLLPAPSVAVERGLRAVQAGIIDVLFRARTKAGAYAGRVRAMPRLCWGHVVRAAEGCGAAAPVQPEAEREKKTSMAYREAWVQLAGHAQSAGAVVAAGAGVEDMLGRAPVREALKEDIRVGAGKASEGPVGEEAYTRTAAVWAG</sequence>
<dbReference type="Proteomes" id="UP001063166">
    <property type="component" value="Unassembled WGS sequence"/>
</dbReference>
<name>A0A9P3PNH6_LYOSH</name>
<protein>
    <submittedName>
        <fullName evidence="1">Uncharacterized protein</fullName>
    </submittedName>
</protein>
<reference evidence="1" key="1">
    <citation type="submission" date="2022-07" db="EMBL/GenBank/DDBJ databases">
        <title>The genome of Lyophyllum shimeji provides insight into the initial evolution of ectomycorrhizal fungal genome.</title>
        <authorList>
            <person name="Kobayashi Y."/>
            <person name="Shibata T."/>
            <person name="Hirakawa H."/>
            <person name="Shigenobu S."/>
            <person name="Nishiyama T."/>
            <person name="Yamada A."/>
            <person name="Hasebe M."/>
            <person name="Kawaguchi M."/>
        </authorList>
    </citation>
    <scope>NUCLEOTIDE SEQUENCE</scope>
    <source>
        <strain evidence="1">AT787</strain>
    </source>
</reference>
<evidence type="ECO:0000313" key="2">
    <source>
        <dbReference type="Proteomes" id="UP001063166"/>
    </source>
</evidence>
<organism evidence="1 2">
    <name type="scientific">Lyophyllum shimeji</name>
    <name type="common">Hon-shimeji</name>
    <name type="synonym">Tricholoma shimeji</name>
    <dbReference type="NCBI Taxonomy" id="47721"/>
    <lineage>
        <taxon>Eukaryota</taxon>
        <taxon>Fungi</taxon>
        <taxon>Dikarya</taxon>
        <taxon>Basidiomycota</taxon>
        <taxon>Agaricomycotina</taxon>
        <taxon>Agaricomycetes</taxon>
        <taxon>Agaricomycetidae</taxon>
        <taxon>Agaricales</taxon>
        <taxon>Tricholomatineae</taxon>
        <taxon>Lyophyllaceae</taxon>
        <taxon>Lyophyllum</taxon>
    </lineage>
</organism>